<name>A0A5J4VNN4_9EUKA</name>
<dbReference type="AlphaFoldDB" id="A0A5J4VNN4"/>
<proteinExistence type="predicted"/>
<comment type="caution">
    <text evidence="1">The sequence shown here is derived from an EMBL/GenBank/DDBJ whole genome shotgun (WGS) entry which is preliminary data.</text>
</comment>
<reference evidence="1 2" key="1">
    <citation type="submission" date="2019-03" db="EMBL/GenBank/DDBJ databases">
        <title>Single cell metagenomics reveals metabolic interactions within the superorganism composed of flagellate Streblomastix strix and complex community of Bacteroidetes bacteria on its surface.</title>
        <authorList>
            <person name="Treitli S.C."/>
            <person name="Kolisko M."/>
            <person name="Husnik F."/>
            <person name="Keeling P."/>
            <person name="Hampl V."/>
        </authorList>
    </citation>
    <scope>NUCLEOTIDE SEQUENCE [LARGE SCALE GENOMIC DNA]</scope>
    <source>
        <strain evidence="1">ST1C</strain>
    </source>
</reference>
<sequence>MPKMESTLDSPCYSTKLFMRSLNENSPDLQQRSSSNHLQMLLTETNSSLFKKLSKHYRTTYEVWLNTRDKTVQTLFQIPSISPKFYLQERVISTSLLFQLDIQHSWWFGRGKFSKLK</sequence>
<dbReference type="Proteomes" id="UP000324800">
    <property type="component" value="Unassembled WGS sequence"/>
</dbReference>
<gene>
    <name evidence="1" type="ORF">EZS28_020324</name>
</gene>
<dbReference type="EMBL" id="SNRW01005894">
    <property type="protein sequence ID" value="KAA6384150.1"/>
    <property type="molecule type" value="Genomic_DNA"/>
</dbReference>
<protein>
    <submittedName>
        <fullName evidence="1">Uncharacterized protein</fullName>
    </submittedName>
</protein>
<evidence type="ECO:0000313" key="2">
    <source>
        <dbReference type="Proteomes" id="UP000324800"/>
    </source>
</evidence>
<accession>A0A5J4VNN4</accession>
<evidence type="ECO:0000313" key="1">
    <source>
        <dbReference type="EMBL" id="KAA6384150.1"/>
    </source>
</evidence>
<organism evidence="1 2">
    <name type="scientific">Streblomastix strix</name>
    <dbReference type="NCBI Taxonomy" id="222440"/>
    <lineage>
        <taxon>Eukaryota</taxon>
        <taxon>Metamonada</taxon>
        <taxon>Preaxostyla</taxon>
        <taxon>Oxymonadida</taxon>
        <taxon>Streblomastigidae</taxon>
        <taxon>Streblomastix</taxon>
    </lineage>
</organism>